<proteinExistence type="predicted"/>
<sequence>MIAVFLTFFCFTIQSQNNCNYLFDNNWILGGKDDTIDGDKYGGTILRFDPELLITEYNKHVSQRVTSAEISSREGNLLIYSNGCDIFNSQNNIIENGENINPGEVHDLFCVDNDGYPGLNSMFILPSAYDASIFFLIHIAETINHSPDPAFSIQAQYVYSTTIKIDKDLGIEKVISKNEILLNDTSMLGSPICAVRHANGKDWWILTPDRWNNGYYIFQVDSIGPSFIREQYIGDETNPRATGAEGKFSPDGSHFAWYHPRNGVFLYAFDRGTGYLSEFNRIDIPKVDFITGGCEFSSNSRYLYINTDTSLYQLDVQANDIQGSLMHIADYDRFGAPLPTLFLYMALTPDNRIFMNTSNGTQYLHVIQNPNERGLESNFTQHAIKLPTINFLTFPNFPNYRLSAINSSYCDSLNAIIDSPNTVSDVSIFPNPSSGIIYISGPENPIQYEIYNLNGMKIQNGVCRTWEILIENPGIYLLNVFLKNKWEIKKVMVMR</sequence>
<protein>
    <submittedName>
        <fullName evidence="1">T9SS type A sorting domain-containing protein</fullName>
    </submittedName>
</protein>
<reference evidence="1 2" key="1">
    <citation type="submission" date="2020-10" db="EMBL/GenBank/DDBJ databases">
        <title>Connecting structure to function with the recovery of over 1000 high-quality activated sludge metagenome-assembled genomes encoding full-length rRNA genes using long-read sequencing.</title>
        <authorList>
            <person name="Singleton C.M."/>
            <person name="Petriglieri F."/>
            <person name="Kristensen J.M."/>
            <person name="Kirkegaard R.H."/>
            <person name="Michaelsen T.Y."/>
            <person name="Andersen M.H."/>
            <person name="Karst S.M."/>
            <person name="Dueholm M.S."/>
            <person name="Nielsen P.H."/>
            <person name="Albertsen M."/>
        </authorList>
    </citation>
    <scope>NUCLEOTIDE SEQUENCE [LARGE SCALE GENOMIC DNA]</scope>
    <source>
        <strain evidence="1">Ribe_18-Q3-R11-54_MAXAC.273</strain>
    </source>
</reference>
<dbReference type="Proteomes" id="UP000808337">
    <property type="component" value="Unassembled WGS sequence"/>
</dbReference>
<dbReference type="InterPro" id="IPR026444">
    <property type="entry name" value="Secre_tail"/>
</dbReference>
<dbReference type="SUPFAM" id="SSF82171">
    <property type="entry name" value="DPP6 N-terminal domain-like"/>
    <property type="match status" value="1"/>
</dbReference>
<gene>
    <name evidence="1" type="ORF">IPP15_14190</name>
</gene>
<dbReference type="EMBL" id="JADKGY010000020">
    <property type="protein sequence ID" value="MBK9983513.1"/>
    <property type="molecule type" value="Genomic_DNA"/>
</dbReference>
<name>A0A9D7SWZ0_9BACT</name>
<evidence type="ECO:0000313" key="1">
    <source>
        <dbReference type="EMBL" id="MBK9983513.1"/>
    </source>
</evidence>
<comment type="caution">
    <text evidence="1">The sequence shown here is derived from an EMBL/GenBank/DDBJ whole genome shotgun (WGS) entry which is preliminary data.</text>
</comment>
<dbReference type="NCBIfam" id="TIGR04183">
    <property type="entry name" value="Por_Secre_tail"/>
    <property type="match status" value="1"/>
</dbReference>
<accession>A0A9D7SWZ0</accession>
<evidence type="ECO:0000313" key="2">
    <source>
        <dbReference type="Proteomes" id="UP000808337"/>
    </source>
</evidence>
<dbReference type="AlphaFoldDB" id="A0A9D7SWZ0"/>
<organism evidence="1 2">
    <name type="scientific">Candidatus Opimibacter skivensis</name>
    <dbReference type="NCBI Taxonomy" id="2982028"/>
    <lineage>
        <taxon>Bacteria</taxon>
        <taxon>Pseudomonadati</taxon>
        <taxon>Bacteroidota</taxon>
        <taxon>Saprospiria</taxon>
        <taxon>Saprospirales</taxon>
        <taxon>Saprospiraceae</taxon>
        <taxon>Candidatus Opimibacter</taxon>
    </lineage>
</organism>